<keyword evidence="2" id="KW-1185">Reference proteome</keyword>
<dbReference type="EMBL" id="CP102845">
    <property type="protein sequence ID" value="UVF18397.1"/>
    <property type="molecule type" value="Genomic_DNA"/>
</dbReference>
<gene>
    <name evidence="1" type="ORF">HPT29_018040</name>
</gene>
<accession>A0ABY5RRJ1</accession>
<dbReference type="Proteomes" id="UP001017257">
    <property type="component" value="Chromosome"/>
</dbReference>
<evidence type="ECO:0000313" key="1">
    <source>
        <dbReference type="EMBL" id="UVF18397.1"/>
    </source>
</evidence>
<name>A0ABY5RRJ1_9HYPH</name>
<sequence length="66" mass="7491">MLPEEPTIDPERFIITVFCTIDDFFCQSCPKLRQRGPAPTLADSEVMTIEAVGEFLHIDTDLELYA</sequence>
<organism evidence="1 2">
    <name type="scientific">Microvirga terrae</name>
    <dbReference type="NCBI Taxonomy" id="2740529"/>
    <lineage>
        <taxon>Bacteria</taxon>
        <taxon>Pseudomonadati</taxon>
        <taxon>Pseudomonadota</taxon>
        <taxon>Alphaproteobacteria</taxon>
        <taxon>Hyphomicrobiales</taxon>
        <taxon>Methylobacteriaceae</taxon>
        <taxon>Microvirga</taxon>
    </lineage>
</organism>
<reference evidence="1" key="1">
    <citation type="submission" date="2022-08" db="EMBL/GenBank/DDBJ databases">
        <title>Microvirga terrae sp. nov., isolated from soil.</title>
        <authorList>
            <person name="Kim K.H."/>
            <person name="Seo Y.L."/>
            <person name="Kim J.M."/>
            <person name="Lee J.K."/>
            <person name="Han D.M."/>
            <person name="Jeon C.O."/>
        </authorList>
    </citation>
    <scope>NUCLEOTIDE SEQUENCE</scope>
    <source>
        <strain evidence="1">R24</strain>
    </source>
</reference>
<dbReference type="RefSeq" id="WP_173947184.1">
    <property type="nucleotide sequence ID" value="NZ_CP102845.1"/>
</dbReference>
<evidence type="ECO:0008006" key="3">
    <source>
        <dbReference type="Google" id="ProtNLM"/>
    </source>
</evidence>
<proteinExistence type="predicted"/>
<evidence type="ECO:0000313" key="2">
    <source>
        <dbReference type="Proteomes" id="UP001017257"/>
    </source>
</evidence>
<protein>
    <recommendedName>
        <fullName evidence="3">Transposase</fullName>
    </recommendedName>
</protein>